<dbReference type="HOGENOM" id="CLU_649178_0_0_1"/>
<evidence type="ECO:0000313" key="3">
    <source>
        <dbReference type="Proteomes" id="UP000053989"/>
    </source>
</evidence>
<feature type="region of interest" description="Disordered" evidence="1">
    <location>
        <begin position="169"/>
        <end position="190"/>
    </location>
</feature>
<name>A0A0C3E116_9AGAM</name>
<dbReference type="OrthoDB" id="2708810at2759"/>
<sequence>MEEQLTDILANAWSRSASAAEMVPIVEGRVDSTQGDSDFERPACKEVDDASLPFRLWYKVKDNDPLSVSIEERESVGLAGRLIGQELCDFDNYNIPLQRHAWDQLFAFSDPTTSSWMPDGTCPEVPQMNETADFAGVLNHLISANHDSPEQFQNLGMLVPGAAHSEASTSNFPLGNIDPSYPPGSESDTPGLSASFLEDSVSVFFPVNTDTINEGTGISMPQYSTMYLKELPNWAPEDHPIQLWSESKSELVIVQTQLDDGMFRKKFYAKVTTIRAYFLEHAFKAVQYIVIDHLELNPPWSGIICSWDQQDGIVVHHTQVLVRWDPRYGFPLTHKYILKSDIIASGASPPKSDSNICAKDAWLKRMRAIHAQLLDFFERIDNFNVTSVGHEDCMKAQKGKAAMQQRIEHSITQFPCNSNMYKL</sequence>
<evidence type="ECO:0000256" key="1">
    <source>
        <dbReference type="SAM" id="MobiDB-lite"/>
    </source>
</evidence>
<dbReference type="InParanoid" id="A0A0C3E116"/>
<keyword evidence="3" id="KW-1185">Reference proteome</keyword>
<proteinExistence type="predicted"/>
<reference evidence="2 3" key="1">
    <citation type="submission" date="2014-04" db="EMBL/GenBank/DDBJ databases">
        <authorList>
            <consortium name="DOE Joint Genome Institute"/>
            <person name="Kuo A."/>
            <person name="Kohler A."/>
            <person name="Nagy L.G."/>
            <person name="Floudas D."/>
            <person name="Copeland A."/>
            <person name="Barry K.W."/>
            <person name="Cichocki N."/>
            <person name="Veneault-Fourrey C."/>
            <person name="LaButti K."/>
            <person name="Lindquist E.A."/>
            <person name="Lipzen A."/>
            <person name="Lundell T."/>
            <person name="Morin E."/>
            <person name="Murat C."/>
            <person name="Sun H."/>
            <person name="Tunlid A."/>
            <person name="Henrissat B."/>
            <person name="Grigoriev I.V."/>
            <person name="Hibbett D.S."/>
            <person name="Martin F."/>
            <person name="Nordberg H.P."/>
            <person name="Cantor M.N."/>
            <person name="Hua S.X."/>
        </authorList>
    </citation>
    <scope>NUCLEOTIDE SEQUENCE [LARGE SCALE GENOMIC DNA]</scope>
    <source>
        <strain evidence="2 3">Foug A</strain>
    </source>
</reference>
<evidence type="ECO:0000313" key="2">
    <source>
        <dbReference type="EMBL" id="KIM61786.1"/>
    </source>
</evidence>
<organism evidence="2 3">
    <name type="scientific">Scleroderma citrinum Foug A</name>
    <dbReference type="NCBI Taxonomy" id="1036808"/>
    <lineage>
        <taxon>Eukaryota</taxon>
        <taxon>Fungi</taxon>
        <taxon>Dikarya</taxon>
        <taxon>Basidiomycota</taxon>
        <taxon>Agaricomycotina</taxon>
        <taxon>Agaricomycetes</taxon>
        <taxon>Agaricomycetidae</taxon>
        <taxon>Boletales</taxon>
        <taxon>Sclerodermatineae</taxon>
        <taxon>Sclerodermataceae</taxon>
        <taxon>Scleroderma</taxon>
    </lineage>
</organism>
<dbReference type="Proteomes" id="UP000053989">
    <property type="component" value="Unassembled WGS sequence"/>
</dbReference>
<accession>A0A0C3E116</accession>
<gene>
    <name evidence="2" type="ORF">SCLCIDRAFT_9346</name>
</gene>
<dbReference type="EMBL" id="KN822048">
    <property type="protein sequence ID" value="KIM61786.1"/>
    <property type="molecule type" value="Genomic_DNA"/>
</dbReference>
<reference evidence="3" key="2">
    <citation type="submission" date="2015-01" db="EMBL/GenBank/DDBJ databases">
        <title>Evolutionary Origins and Diversification of the Mycorrhizal Mutualists.</title>
        <authorList>
            <consortium name="DOE Joint Genome Institute"/>
            <consortium name="Mycorrhizal Genomics Consortium"/>
            <person name="Kohler A."/>
            <person name="Kuo A."/>
            <person name="Nagy L.G."/>
            <person name="Floudas D."/>
            <person name="Copeland A."/>
            <person name="Barry K.W."/>
            <person name="Cichocki N."/>
            <person name="Veneault-Fourrey C."/>
            <person name="LaButti K."/>
            <person name="Lindquist E.A."/>
            <person name="Lipzen A."/>
            <person name="Lundell T."/>
            <person name="Morin E."/>
            <person name="Murat C."/>
            <person name="Riley R."/>
            <person name="Ohm R."/>
            <person name="Sun H."/>
            <person name="Tunlid A."/>
            <person name="Henrissat B."/>
            <person name="Grigoriev I.V."/>
            <person name="Hibbett D.S."/>
            <person name="Martin F."/>
        </authorList>
    </citation>
    <scope>NUCLEOTIDE SEQUENCE [LARGE SCALE GENOMIC DNA]</scope>
    <source>
        <strain evidence="3">Foug A</strain>
    </source>
</reference>
<protein>
    <submittedName>
        <fullName evidence="2">Uncharacterized protein</fullName>
    </submittedName>
</protein>
<dbReference type="AlphaFoldDB" id="A0A0C3E116"/>